<evidence type="ECO:0000256" key="1">
    <source>
        <dbReference type="SAM" id="MobiDB-lite"/>
    </source>
</evidence>
<dbReference type="EMBL" id="BPLR01019081">
    <property type="protein sequence ID" value="GIZ04405.1"/>
    <property type="molecule type" value="Genomic_DNA"/>
</dbReference>
<gene>
    <name evidence="2" type="ORF">CEXT_145851</name>
</gene>
<feature type="compositionally biased region" description="Basic and acidic residues" evidence="1">
    <location>
        <begin position="57"/>
        <end position="72"/>
    </location>
</feature>
<proteinExistence type="predicted"/>
<keyword evidence="3" id="KW-1185">Reference proteome</keyword>
<protein>
    <submittedName>
        <fullName evidence="2">Uncharacterized protein</fullName>
    </submittedName>
</protein>
<dbReference type="Proteomes" id="UP001054945">
    <property type="component" value="Unassembled WGS sequence"/>
</dbReference>
<dbReference type="AlphaFoldDB" id="A0AAV4YDV5"/>
<evidence type="ECO:0000313" key="2">
    <source>
        <dbReference type="EMBL" id="GIZ04405.1"/>
    </source>
</evidence>
<feature type="region of interest" description="Disordered" evidence="1">
    <location>
        <begin position="39"/>
        <end position="72"/>
    </location>
</feature>
<name>A0AAV4YDV5_CAEEX</name>
<reference evidence="2 3" key="1">
    <citation type="submission" date="2021-06" db="EMBL/GenBank/DDBJ databases">
        <title>Caerostris extrusa draft genome.</title>
        <authorList>
            <person name="Kono N."/>
            <person name="Arakawa K."/>
        </authorList>
    </citation>
    <scope>NUCLEOTIDE SEQUENCE [LARGE SCALE GENOMIC DNA]</scope>
</reference>
<sequence>MNITDSDIRGTHYIQPHFFDTKKRTFESKDKSMLNCVNRLPKPARRDSVNTPTDWTSKGEEDKMDHWSSCKA</sequence>
<accession>A0AAV4YDV5</accession>
<evidence type="ECO:0000313" key="3">
    <source>
        <dbReference type="Proteomes" id="UP001054945"/>
    </source>
</evidence>
<organism evidence="2 3">
    <name type="scientific">Caerostris extrusa</name>
    <name type="common">Bark spider</name>
    <name type="synonym">Caerostris bankana</name>
    <dbReference type="NCBI Taxonomy" id="172846"/>
    <lineage>
        <taxon>Eukaryota</taxon>
        <taxon>Metazoa</taxon>
        <taxon>Ecdysozoa</taxon>
        <taxon>Arthropoda</taxon>
        <taxon>Chelicerata</taxon>
        <taxon>Arachnida</taxon>
        <taxon>Araneae</taxon>
        <taxon>Araneomorphae</taxon>
        <taxon>Entelegynae</taxon>
        <taxon>Araneoidea</taxon>
        <taxon>Araneidae</taxon>
        <taxon>Caerostris</taxon>
    </lineage>
</organism>
<comment type="caution">
    <text evidence="2">The sequence shown here is derived from an EMBL/GenBank/DDBJ whole genome shotgun (WGS) entry which is preliminary data.</text>
</comment>